<feature type="region of interest" description="Disordered" evidence="1">
    <location>
        <begin position="30"/>
        <end position="107"/>
    </location>
</feature>
<accession>A0A9N7V7E3</accession>
<reference evidence="2" key="1">
    <citation type="submission" date="2020-03" db="EMBL/GenBank/DDBJ databases">
        <authorList>
            <person name="Weist P."/>
        </authorList>
    </citation>
    <scope>NUCLEOTIDE SEQUENCE</scope>
</reference>
<keyword evidence="3" id="KW-1185">Reference proteome</keyword>
<dbReference type="Proteomes" id="UP001153269">
    <property type="component" value="Unassembled WGS sequence"/>
</dbReference>
<protein>
    <submittedName>
        <fullName evidence="2">Uncharacterized protein</fullName>
    </submittedName>
</protein>
<feature type="compositionally biased region" description="Basic and acidic residues" evidence="1">
    <location>
        <begin position="50"/>
        <end position="60"/>
    </location>
</feature>
<evidence type="ECO:0000313" key="2">
    <source>
        <dbReference type="EMBL" id="CAB1444037.1"/>
    </source>
</evidence>
<name>A0A9N7V7E3_PLEPL</name>
<organism evidence="2 3">
    <name type="scientific">Pleuronectes platessa</name>
    <name type="common">European plaice</name>
    <dbReference type="NCBI Taxonomy" id="8262"/>
    <lineage>
        <taxon>Eukaryota</taxon>
        <taxon>Metazoa</taxon>
        <taxon>Chordata</taxon>
        <taxon>Craniata</taxon>
        <taxon>Vertebrata</taxon>
        <taxon>Euteleostomi</taxon>
        <taxon>Actinopterygii</taxon>
        <taxon>Neopterygii</taxon>
        <taxon>Teleostei</taxon>
        <taxon>Neoteleostei</taxon>
        <taxon>Acanthomorphata</taxon>
        <taxon>Carangaria</taxon>
        <taxon>Pleuronectiformes</taxon>
        <taxon>Pleuronectoidei</taxon>
        <taxon>Pleuronectidae</taxon>
        <taxon>Pleuronectes</taxon>
    </lineage>
</organism>
<dbReference type="AlphaFoldDB" id="A0A9N7V7E3"/>
<proteinExistence type="predicted"/>
<dbReference type="EMBL" id="CADEAL010003268">
    <property type="protein sequence ID" value="CAB1444037.1"/>
    <property type="molecule type" value="Genomic_DNA"/>
</dbReference>
<sequence>MELSASVEHGESHGDRKAKEYIRHRCLHWQTGSDTGASTGPRKGFDPAPDSDRKTHEAQTRHSVVVQPAGGKVIPLGKHRQKHGPAQSYQPLRITLLHPRPPSLNPG</sequence>
<comment type="caution">
    <text evidence="2">The sequence shown here is derived from an EMBL/GenBank/DDBJ whole genome shotgun (WGS) entry which is preliminary data.</text>
</comment>
<gene>
    <name evidence="2" type="ORF">PLEPLA_LOCUS31753</name>
</gene>
<evidence type="ECO:0000313" key="3">
    <source>
        <dbReference type="Proteomes" id="UP001153269"/>
    </source>
</evidence>
<evidence type="ECO:0000256" key="1">
    <source>
        <dbReference type="SAM" id="MobiDB-lite"/>
    </source>
</evidence>